<comment type="subcellular location">
    <subcellularLocation>
        <location evidence="1">Nucleus</location>
    </subcellularLocation>
</comment>
<dbReference type="GO" id="GO:0005737">
    <property type="term" value="C:cytoplasm"/>
    <property type="evidence" value="ECO:0007669"/>
    <property type="project" value="TreeGrafter"/>
</dbReference>
<dbReference type="InterPro" id="IPR058905">
    <property type="entry name" value="WGR-like_PARP4"/>
</dbReference>
<dbReference type="InterPro" id="IPR012317">
    <property type="entry name" value="Poly(ADP-ribose)pol_cat_dom"/>
</dbReference>
<dbReference type="Pfam" id="PF08487">
    <property type="entry name" value="VIT"/>
    <property type="match status" value="1"/>
</dbReference>
<gene>
    <name evidence="13" type="primary">mphosph8</name>
</gene>
<keyword evidence="5 8" id="KW-0520">NAD</keyword>
<dbReference type="Gene3D" id="3.40.50.410">
    <property type="entry name" value="von Willebrand factor, type A domain"/>
    <property type="match status" value="1"/>
</dbReference>
<evidence type="ECO:0000256" key="6">
    <source>
        <dbReference type="ARBA" id="ARBA00023242"/>
    </source>
</evidence>
<keyword evidence="3 8" id="KW-0808">Transferase</keyword>
<evidence type="ECO:0000256" key="4">
    <source>
        <dbReference type="ARBA" id="ARBA00022695"/>
    </source>
</evidence>
<dbReference type="SUPFAM" id="SSF56399">
    <property type="entry name" value="ADP-ribosylation"/>
    <property type="match status" value="1"/>
</dbReference>
<dbReference type="Gene3D" id="3.90.228.10">
    <property type="match status" value="1"/>
</dbReference>
<evidence type="ECO:0000256" key="7">
    <source>
        <dbReference type="ARBA" id="ARBA00024347"/>
    </source>
</evidence>
<evidence type="ECO:0000256" key="5">
    <source>
        <dbReference type="ARBA" id="ARBA00023027"/>
    </source>
</evidence>
<dbReference type="SUPFAM" id="SSF53300">
    <property type="entry name" value="vWA-like"/>
    <property type="match status" value="1"/>
</dbReference>
<feature type="domain" description="VWFA" evidence="9">
    <location>
        <begin position="732"/>
        <end position="902"/>
    </location>
</feature>
<proteinExistence type="inferred from homology"/>
<evidence type="ECO:0000259" key="10">
    <source>
        <dbReference type="PROSITE" id="PS51059"/>
    </source>
</evidence>
<dbReference type="InParanoid" id="A0A4W3HLZ9"/>
<dbReference type="STRING" id="7868.ENSCMIP00000016325"/>
<dbReference type="InterPro" id="IPR036465">
    <property type="entry name" value="vWFA_dom_sf"/>
</dbReference>
<keyword evidence="2 8" id="KW-0328">Glycosyltransferase</keyword>
<dbReference type="PROSITE" id="PS51468">
    <property type="entry name" value="VIT"/>
    <property type="match status" value="1"/>
</dbReference>
<dbReference type="AlphaFoldDB" id="A0A4W3HLZ9"/>
<reference evidence="14" key="2">
    <citation type="journal article" date="2007" name="PLoS Biol.">
        <title>Survey sequencing and comparative analysis of the elephant shark (Callorhinchus milii) genome.</title>
        <authorList>
            <person name="Venkatesh B."/>
            <person name="Kirkness E.F."/>
            <person name="Loh Y.H."/>
            <person name="Halpern A.L."/>
            <person name="Lee A.P."/>
            <person name="Johnson J."/>
            <person name="Dandona N."/>
            <person name="Viswanathan L.D."/>
            <person name="Tay A."/>
            <person name="Venter J.C."/>
            <person name="Strausberg R.L."/>
            <person name="Brenner S."/>
        </authorList>
    </citation>
    <scope>NUCLEOTIDE SEQUENCE [LARGE SCALE GENOMIC DNA]</scope>
</reference>
<keyword evidence="14" id="KW-1185">Reference proteome</keyword>
<evidence type="ECO:0000256" key="1">
    <source>
        <dbReference type="ARBA" id="ARBA00004123"/>
    </source>
</evidence>
<evidence type="ECO:0000259" key="11">
    <source>
        <dbReference type="PROSITE" id="PS51060"/>
    </source>
</evidence>
<evidence type="ECO:0000259" key="9">
    <source>
        <dbReference type="PROSITE" id="PS50234"/>
    </source>
</evidence>
<dbReference type="InterPro" id="IPR036616">
    <property type="entry name" value="Poly(ADP-ribose)pol_reg_dom_sf"/>
</dbReference>
<dbReference type="Pfam" id="PF00644">
    <property type="entry name" value="PARP"/>
    <property type="match status" value="1"/>
</dbReference>
<dbReference type="Gene3D" id="1.20.142.10">
    <property type="entry name" value="Poly(ADP-ribose) polymerase, regulatory domain"/>
    <property type="match status" value="1"/>
</dbReference>
<dbReference type="FunFam" id="3.90.228.10:FF:000013">
    <property type="entry name" value="Poly [ADP-ribose] polymerase"/>
    <property type="match status" value="1"/>
</dbReference>
<dbReference type="PANTHER" id="PTHR46530">
    <property type="entry name" value="PROTEIN MONO-ADP-RIBOSYLTRANSFERASE PARP4"/>
    <property type="match status" value="1"/>
</dbReference>
<dbReference type="PROSITE" id="PS50234">
    <property type="entry name" value="VWFA"/>
    <property type="match status" value="1"/>
</dbReference>
<reference evidence="13" key="5">
    <citation type="submission" date="2025-09" db="UniProtKB">
        <authorList>
            <consortium name="Ensembl"/>
        </authorList>
    </citation>
    <scope>IDENTIFICATION</scope>
</reference>
<reference evidence="14" key="1">
    <citation type="journal article" date="2006" name="Science">
        <title>Ancient noncoding elements conserved in the human genome.</title>
        <authorList>
            <person name="Venkatesh B."/>
            <person name="Kirkness E.F."/>
            <person name="Loh Y.H."/>
            <person name="Halpern A.L."/>
            <person name="Lee A.P."/>
            <person name="Johnson J."/>
            <person name="Dandona N."/>
            <person name="Viswanathan L.D."/>
            <person name="Tay A."/>
            <person name="Venter J.C."/>
            <person name="Strausberg R.L."/>
            <person name="Brenner S."/>
        </authorList>
    </citation>
    <scope>NUCLEOTIDE SEQUENCE [LARGE SCALE GENOMIC DNA]</scope>
</reference>
<keyword evidence="4" id="KW-0548">Nucleotidyltransferase</keyword>
<evidence type="ECO:0000259" key="12">
    <source>
        <dbReference type="PROSITE" id="PS51468"/>
    </source>
</evidence>
<dbReference type="Ensembl" id="ENSCMIT00000016655.1">
    <property type="protein sequence ID" value="ENSCMIP00000016325.1"/>
    <property type="gene ID" value="ENSCMIG00000007869.1"/>
</dbReference>
<protein>
    <recommendedName>
        <fullName evidence="8">Poly [ADP-ribose] polymerase</fullName>
        <shortName evidence="8">PARP</shortName>
        <ecNumber evidence="8">2.4.2.-</ecNumber>
    </recommendedName>
</protein>
<comment type="similarity">
    <text evidence="7">Belongs to the ARTD/PARP family.</text>
</comment>
<dbReference type="SUPFAM" id="SSF47587">
    <property type="entry name" value="Domain of poly(ADP-ribose) polymerase"/>
    <property type="match status" value="1"/>
</dbReference>
<sequence>MFSTHDNNIPFFAQDFEVAKYSVLDKDVEELVVIELQVSQKNAPLPFRISSHSGQRGRFQTQQQQFVFTSTAEAAEKAYEWCIKKQVEQNFTVQPNWLPTAQPLASEKLQQLIIEEALNVADISDEVSVFVEAIWAEAQGCLQAQLIDTTSITLNDVTRAEGVLLQLKKAMDDKATTATLTALMSQFYTILPFKPESDTTITKKKIAQKHDLCQVIRDVLNASEATSWAPMTPSLAKFQALRCHIECVDQNSDEFMRIKKQLLNSNQSGSPVMIQQIFHVARLSESRQFQNQLDNIKPLYHASAMSNFVGILSRGLLPPNIVVESYGGERTDVGNLGSGIYFSDSISTSIKYSKPSTTDGTRLLVICDVALGKCKQYYKKDITLSAPPEGYSSVHGVHKTADTISEFDDDEFVVYSTDQVKMKYVVQFCAGGEQLKPFSPPAVITENKSPPTFTSPIPSTDSQDPLKSVKAGLQDSAGNVIPLQEVHVKAKLMDLVGEVIVFQSYTNSHVFPIEAKYVFPLDDTAAVCGFEAFINGKHIIGQVKEKQQAHREYRQAIKQGHGAYLMDQSAADVFTISIGNLPPNANVVIKITYITELSVDQQYICFLLPGNVATQQRDKALQEETQESVERICVEELQTPTAFSVELSIEMPYEIKEIKSPTHKIKIKRTDCWAVVSMEQDTSLATGFQLLILLAEIHVPRMWVENNPEKDSQACMLAFYPEFDVGTLSDFEAIICLDCSCSMQGLAFQQAKKIALLILQHLPTSCTFNVITFGTGYKELFPCSQQRNSEDAANAARHFILKPMGNTDFWRPLRSLSLLAPSKRLRSVLLISDGHVQNEDLTLKTVQQNVKYNRIFTCGVGSTANRHMLRALALYGGGAYEYFDEKNKFGWTAKVESQVDRVTQPGCRSISVNWQQFNQNKPDPLQAPAQIHSIFSGSRLLVYGFVPHCTQATLSALINNQEIKTMVSTTELQKTKGKMLHRLTARALIGDYENGSLHADQSEHEMKKSIQKSYIIELSKEYSIVTQFTSFVAIEERVSETLIQKKQYHNQLNDKLMFLFGINSLGNYIPILTWLSIPPDRVQSLVLAFKNPSQPPHWALDSVKKAIVWARATERQYPGIYSRLELGRDWESATRQLLQIDPLKLGSPLQQILKKKIN</sequence>
<dbReference type="Proteomes" id="UP000314986">
    <property type="component" value="Unassembled WGS sequence"/>
</dbReference>
<dbReference type="PROSITE" id="PS51059">
    <property type="entry name" value="PARP_CATALYTIC"/>
    <property type="match status" value="1"/>
</dbReference>
<dbReference type="Pfam" id="PF13768">
    <property type="entry name" value="VWA_3"/>
    <property type="match status" value="1"/>
</dbReference>
<feature type="domain" description="VIT" evidence="12">
    <location>
        <begin position="467"/>
        <end position="595"/>
    </location>
</feature>
<dbReference type="InterPro" id="IPR031273">
    <property type="entry name" value="PARP4"/>
</dbReference>
<dbReference type="SMART" id="SM00609">
    <property type="entry name" value="VIT"/>
    <property type="match status" value="1"/>
</dbReference>
<dbReference type="Pfam" id="PF26156">
    <property type="entry name" value="PARP4_MVP-ID"/>
    <property type="match status" value="1"/>
</dbReference>
<feature type="domain" description="PARP catalytic" evidence="10">
    <location>
        <begin position="232"/>
        <end position="437"/>
    </location>
</feature>
<evidence type="ECO:0000256" key="8">
    <source>
        <dbReference type="RuleBase" id="RU362114"/>
    </source>
</evidence>
<evidence type="ECO:0000256" key="3">
    <source>
        <dbReference type="ARBA" id="ARBA00022679"/>
    </source>
</evidence>
<organism evidence="13 14">
    <name type="scientific">Callorhinchus milii</name>
    <name type="common">Ghost shark</name>
    <dbReference type="NCBI Taxonomy" id="7868"/>
    <lineage>
        <taxon>Eukaryota</taxon>
        <taxon>Metazoa</taxon>
        <taxon>Chordata</taxon>
        <taxon>Craniata</taxon>
        <taxon>Vertebrata</taxon>
        <taxon>Chondrichthyes</taxon>
        <taxon>Holocephali</taxon>
        <taxon>Chimaeriformes</taxon>
        <taxon>Callorhinchidae</taxon>
        <taxon>Callorhinchus</taxon>
    </lineage>
</organism>
<dbReference type="CDD" id="cd01437">
    <property type="entry name" value="parp_like"/>
    <property type="match status" value="1"/>
</dbReference>
<accession>A0A4W3HLZ9</accession>
<reference evidence="13" key="4">
    <citation type="submission" date="2025-08" db="UniProtKB">
        <authorList>
            <consortium name="Ensembl"/>
        </authorList>
    </citation>
    <scope>IDENTIFICATION</scope>
</reference>
<dbReference type="InterPro" id="IPR058904">
    <property type="entry name" value="PARP4_MVP-ID"/>
</dbReference>
<dbReference type="GeneTree" id="ENSGT00940000160555"/>
<dbReference type="SMART" id="SM00327">
    <property type="entry name" value="VWA"/>
    <property type="match status" value="1"/>
</dbReference>
<evidence type="ECO:0000313" key="13">
    <source>
        <dbReference type="Ensembl" id="ENSCMIP00000016325.1"/>
    </source>
</evidence>
<dbReference type="EC" id="2.4.2.-" evidence="8"/>
<dbReference type="PANTHER" id="PTHR46530:SF1">
    <property type="entry name" value="PROTEIN MONO-ADP-RIBOSYLTRANSFERASE PARP4"/>
    <property type="match status" value="1"/>
</dbReference>
<evidence type="ECO:0000256" key="2">
    <source>
        <dbReference type="ARBA" id="ARBA00022676"/>
    </source>
</evidence>
<dbReference type="InterPro" id="IPR002035">
    <property type="entry name" value="VWF_A"/>
</dbReference>
<dbReference type="Pfam" id="PF26166">
    <property type="entry name" value="WGR-like_PARP4"/>
    <property type="match status" value="1"/>
</dbReference>
<dbReference type="GO" id="GO:0005634">
    <property type="term" value="C:nucleus"/>
    <property type="evidence" value="ECO:0007669"/>
    <property type="project" value="UniProtKB-SubCell"/>
</dbReference>
<keyword evidence="6" id="KW-0539">Nucleus</keyword>
<name>A0A4W3HLZ9_CALMI</name>
<dbReference type="PROSITE" id="PS51060">
    <property type="entry name" value="PARP_ALPHA_HD"/>
    <property type="match status" value="1"/>
</dbReference>
<dbReference type="GO" id="GO:0003950">
    <property type="term" value="F:NAD+ poly-ADP-ribosyltransferase activity"/>
    <property type="evidence" value="ECO:0007669"/>
    <property type="project" value="UniProtKB-UniRule"/>
</dbReference>
<dbReference type="GO" id="GO:0016779">
    <property type="term" value="F:nucleotidyltransferase activity"/>
    <property type="evidence" value="ECO:0007669"/>
    <property type="project" value="UniProtKB-KW"/>
</dbReference>
<dbReference type="InterPro" id="IPR013694">
    <property type="entry name" value="VIT"/>
</dbReference>
<dbReference type="InterPro" id="IPR004102">
    <property type="entry name" value="Poly(ADP-ribose)pol_reg_dom"/>
</dbReference>
<reference evidence="14" key="3">
    <citation type="journal article" date="2014" name="Nature">
        <title>Elephant shark genome provides unique insights into gnathostome evolution.</title>
        <authorList>
            <consortium name="International Elephant Shark Genome Sequencing Consortium"/>
            <person name="Venkatesh B."/>
            <person name="Lee A.P."/>
            <person name="Ravi V."/>
            <person name="Maurya A.K."/>
            <person name="Lian M.M."/>
            <person name="Swann J.B."/>
            <person name="Ohta Y."/>
            <person name="Flajnik M.F."/>
            <person name="Sutoh Y."/>
            <person name="Kasahara M."/>
            <person name="Hoon S."/>
            <person name="Gangu V."/>
            <person name="Roy S.W."/>
            <person name="Irimia M."/>
            <person name="Korzh V."/>
            <person name="Kondrychyn I."/>
            <person name="Lim Z.W."/>
            <person name="Tay B.H."/>
            <person name="Tohari S."/>
            <person name="Kong K.W."/>
            <person name="Ho S."/>
            <person name="Lorente-Galdos B."/>
            <person name="Quilez J."/>
            <person name="Marques-Bonet T."/>
            <person name="Raney B.J."/>
            <person name="Ingham P.W."/>
            <person name="Tay A."/>
            <person name="Hillier L.W."/>
            <person name="Minx P."/>
            <person name="Boehm T."/>
            <person name="Wilson R.K."/>
            <person name="Brenner S."/>
            <person name="Warren W.C."/>
        </authorList>
    </citation>
    <scope>NUCLEOTIDE SEQUENCE [LARGE SCALE GENOMIC DNA]</scope>
</reference>
<feature type="domain" description="PARP alpha-helical" evidence="11">
    <location>
        <begin position="106"/>
        <end position="227"/>
    </location>
</feature>
<evidence type="ECO:0000313" key="14">
    <source>
        <dbReference type="Proteomes" id="UP000314986"/>
    </source>
</evidence>